<evidence type="ECO:0000313" key="2">
    <source>
        <dbReference type="Proteomes" id="UP001063166"/>
    </source>
</evidence>
<accession>A0A9P3PZE6</accession>
<comment type="caution">
    <text evidence="1">The sequence shown here is derived from an EMBL/GenBank/DDBJ whole genome shotgun (WGS) entry which is preliminary data.</text>
</comment>
<dbReference type="EMBL" id="BRPK01000018">
    <property type="protein sequence ID" value="GLB44818.1"/>
    <property type="molecule type" value="Genomic_DNA"/>
</dbReference>
<dbReference type="Proteomes" id="UP001063166">
    <property type="component" value="Unassembled WGS sequence"/>
</dbReference>
<organism evidence="1 2">
    <name type="scientific">Lyophyllum shimeji</name>
    <name type="common">Hon-shimeji</name>
    <name type="synonym">Tricholoma shimeji</name>
    <dbReference type="NCBI Taxonomy" id="47721"/>
    <lineage>
        <taxon>Eukaryota</taxon>
        <taxon>Fungi</taxon>
        <taxon>Dikarya</taxon>
        <taxon>Basidiomycota</taxon>
        <taxon>Agaricomycotina</taxon>
        <taxon>Agaricomycetes</taxon>
        <taxon>Agaricomycetidae</taxon>
        <taxon>Agaricales</taxon>
        <taxon>Tricholomatineae</taxon>
        <taxon>Lyophyllaceae</taxon>
        <taxon>Lyophyllum</taxon>
    </lineage>
</organism>
<evidence type="ECO:0000313" key="1">
    <source>
        <dbReference type="EMBL" id="GLB44818.1"/>
    </source>
</evidence>
<keyword evidence="2" id="KW-1185">Reference proteome</keyword>
<sequence>MCRKFVSKHRHNGAIQSSRAFRILGLRDVHNLSLALNCDLWTAYLKRVLQSSWVVATTRLITYAPFWMDTRNSGTHTSSWIMGTTWLLVSDEGQLSYSRPVSMCR</sequence>
<name>A0A9P3PZE6_LYOSH</name>
<proteinExistence type="predicted"/>
<protein>
    <submittedName>
        <fullName evidence="1">Uncharacterized protein</fullName>
    </submittedName>
</protein>
<gene>
    <name evidence="1" type="ORF">LshimejAT787_1801550</name>
</gene>
<reference evidence="1" key="1">
    <citation type="submission" date="2022-07" db="EMBL/GenBank/DDBJ databases">
        <title>The genome of Lyophyllum shimeji provides insight into the initial evolution of ectomycorrhizal fungal genome.</title>
        <authorList>
            <person name="Kobayashi Y."/>
            <person name="Shibata T."/>
            <person name="Hirakawa H."/>
            <person name="Shigenobu S."/>
            <person name="Nishiyama T."/>
            <person name="Yamada A."/>
            <person name="Hasebe M."/>
            <person name="Kawaguchi M."/>
        </authorList>
    </citation>
    <scope>NUCLEOTIDE SEQUENCE</scope>
    <source>
        <strain evidence="1">AT787</strain>
    </source>
</reference>
<dbReference type="AlphaFoldDB" id="A0A9P3PZE6"/>